<protein>
    <submittedName>
        <fullName evidence="1">Uncharacterized protein</fullName>
    </submittedName>
</protein>
<proteinExistence type="predicted"/>
<evidence type="ECO:0000313" key="1">
    <source>
        <dbReference type="EMBL" id="OGG31521.1"/>
    </source>
</evidence>
<comment type="caution">
    <text evidence="1">The sequence shown here is derived from an EMBL/GenBank/DDBJ whole genome shotgun (WGS) entry which is preliminary data.</text>
</comment>
<sequence>MLFKSLLQIFCITDVNEIFLLVVKNIYVIKLHRLHGYQPVPGGGTILNDKARYRMVPCCIPCMQFEPILLQISSRYQYSKHLLNFNL</sequence>
<gene>
    <name evidence="1" type="ORF">A3A63_01055</name>
</gene>
<dbReference type="Proteomes" id="UP000176450">
    <property type="component" value="Unassembled WGS sequence"/>
</dbReference>
<accession>A0A1F6B3N5</accession>
<organism evidence="1 2">
    <name type="scientific">Candidatus Gottesmanbacteria bacterium RIFCSPLOWO2_01_FULL_46_9</name>
    <dbReference type="NCBI Taxonomy" id="1798394"/>
    <lineage>
        <taxon>Bacteria</taxon>
        <taxon>Candidatus Gottesmaniibacteriota</taxon>
    </lineage>
</organism>
<dbReference type="EMBL" id="MFJX01000005">
    <property type="protein sequence ID" value="OGG31521.1"/>
    <property type="molecule type" value="Genomic_DNA"/>
</dbReference>
<reference evidence="1 2" key="1">
    <citation type="journal article" date="2016" name="Nat. Commun.">
        <title>Thousands of microbial genomes shed light on interconnected biogeochemical processes in an aquifer system.</title>
        <authorList>
            <person name="Anantharaman K."/>
            <person name="Brown C.T."/>
            <person name="Hug L.A."/>
            <person name="Sharon I."/>
            <person name="Castelle C.J."/>
            <person name="Probst A.J."/>
            <person name="Thomas B.C."/>
            <person name="Singh A."/>
            <person name="Wilkins M.J."/>
            <person name="Karaoz U."/>
            <person name="Brodie E.L."/>
            <person name="Williams K.H."/>
            <person name="Hubbard S.S."/>
            <person name="Banfield J.F."/>
        </authorList>
    </citation>
    <scope>NUCLEOTIDE SEQUENCE [LARGE SCALE GENOMIC DNA]</scope>
</reference>
<dbReference type="AlphaFoldDB" id="A0A1F6B3N5"/>
<evidence type="ECO:0000313" key="2">
    <source>
        <dbReference type="Proteomes" id="UP000176450"/>
    </source>
</evidence>
<name>A0A1F6B3N5_9BACT</name>